<keyword evidence="11" id="KW-0539">Nucleus</keyword>
<dbReference type="SUPFAM" id="SSF56112">
    <property type="entry name" value="Protein kinase-like (PK-like)"/>
    <property type="match status" value="1"/>
</dbReference>
<dbReference type="Proteomes" id="UP000467841">
    <property type="component" value="Unassembled WGS sequence"/>
</dbReference>
<dbReference type="FunFam" id="3.30.200.20:FF:000807">
    <property type="entry name" value="Serine/threonine-protein kinase UCNL"/>
    <property type="match status" value="1"/>
</dbReference>
<evidence type="ECO:0000256" key="2">
    <source>
        <dbReference type="ARBA" id="ARBA00004496"/>
    </source>
</evidence>
<dbReference type="GO" id="GO:0005524">
    <property type="term" value="F:ATP binding"/>
    <property type="evidence" value="ECO:0007669"/>
    <property type="project" value="UniProtKB-UniRule"/>
</dbReference>
<evidence type="ECO:0000256" key="5">
    <source>
        <dbReference type="ARBA" id="ARBA00022490"/>
    </source>
</evidence>
<evidence type="ECO:0000256" key="15">
    <source>
        <dbReference type="RuleBase" id="RU000304"/>
    </source>
</evidence>
<evidence type="ECO:0000256" key="13">
    <source>
        <dbReference type="ARBA" id="ARBA00048679"/>
    </source>
</evidence>
<protein>
    <recommendedName>
        <fullName evidence="4">non-specific serine/threonine protein kinase</fullName>
        <ecNumber evidence="4">2.7.11.1</ecNumber>
    </recommendedName>
</protein>
<dbReference type="PROSITE" id="PS50011">
    <property type="entry name" value="PROTEIN_KINASE_DOM"/>
    <property type="match status" value="1"/>
</dbReference>
<dbReference type="GO" id="GO:0005634">
    <property type="term" value="C:nucleus"/>
    <property type="evidence" value="ECO:0007669"/>
    <property type="project" value="UniProtKB-SubCell"/>
</dbReference>
<keyword evidence="10 14" id="KW-0067">ATP-binding</keyword>
<dbReference type="Pfam" id="PF00069">
    <property type="entry name" value="Pkinase"/>
    <property type="match status" value="2"/>
</dbReference>
<dbReference type="PANTHER" id="PTHR45637">
    <property type="entry name" value="FLIPPASE KINASE 1-RELATED"/>
    <property type="match status" value="1"/>
</dbReference>
<keyword evidence="5" id="KW-0963">Cytoplasm</keyword>
<feature type="domain" description="Protein kinase" evidence="16">
    <location>
        <begin position="21"/>
        <end position="333"/>
    </location>
</feature>
<comment type="caution">
    <text evidence="17">The sequence shown here is derived from an EMBL/GenBank/DDBJ whole genome shotgun (WGS) entry which is preliminary data.</text>
</comment>
<evidence type="ECO:0000256" key="12">
    <source>
        <dbReference type="ARBA" id="ARBA00047899"/>
    </source>
</evidence>
<comment type="similarity">
    <text evidence="3">Belongs to the protein kinase superfamily. AGC Ser/Thr protein kinase family.</text>
</comment>
<reference evidence="17" key="1">
    <citation type="submission" date="2020-01" db="EMBL/GenBank/DDBJ databases">
        <authorList>
            <person name="Mishra B."/>
        </authorList>
    </citation>
    <scope>NUCLEOTIDE SEQUENCE [LARGE SCALE GENOMIC DNA]</scope>
</reference>
<dbReference type="PROSITE" id="PS00107">
    <property type="entry name" value="PROTEIN_KINASE_ATP"/>
    <property type="match status" value="1"/>
</dbReference>
<dbReference type="InterPro" id="IPR000719">
    <property type="entry name" value="Prot_kinase_dom"/>
</dbReference>
<feature type="binding site" evidence="14">
    <location>
        <position position="54"/>
    </location>
    <ligand>
        <name>ATP</name>
        <dbReference type="ChEBI" id="CHEBI:30616"/>
    </ligand>
</feature>
<comment type="subcellular location">
    <subcellularLocation>
        <location evidence="2">Cytoplasm</location>
    </subcellularLocation>
    <subcellularLocation>
        <location evidence="1">Nucleus</location>
    </subcellularLocation>
</comment>
<dbReference type="SMART" id="SM00220">
    <property type="entry name" value="S_TKc"/>
    <property type="match status" value="1"/>
</dbReference>
<dbReference type="PROSITE" id="PS00108">
    <property type="entry name" value="PROTEIN_KINASE_ST"/>
    <property type="match status" value="1"/>
</dbReference>
<evidence type="ECO:0000256" key="14">
    <source>
        <dbReference type="PROSITE-ProRule" id="PRU10141"/>
    </source>
</evidence>
<evidence type="ECO:0000313" key="18">
    <source>
        <dbReference type="Proteomes" id="UP000467841"/>
    </source>
</evidence>
<proteinExistence type="inferred from homology"/>
<keyword evidence="8 14" id="KW-0547">Nucleotide-binding</keyword>
<dbReference type="InterPro" id="IPR008271">
    <property type="entry name" value="Ser/Thr_kinase_AS"/>
</dbReference>
<evidence type="ECO:0000256" key="1">
    <source>
        <dbReference type="ARBA" id="ARBA00004123"/>
    </source>
</evidence>
<dbReference type="GO" id="GO:0004674">
    <property type="term" value="F:protein serine/threonine kinase activity"/>
    <property type="evidence" value="ECO:0007669"/>
    <property type="project" value="UniProtKB-KW"/>
</dbReference>
<evidence type="ECO:0000259" key="16">
    <source>
        <dbReference type="PROSITE" id="PS50011"/>
    </source>
</evidence>
<dbReference type="InterPro" id="IPR011009">
    <property type="entry name" value="Kinase-like_dom_sf"/>
</dbReference>
<evidence type="ECO:0000256" key="10">
    <source>
        <dbReference type="ARBA" id="ARBA00022840"/>
    </source>
</evidence>
<evidence type="ECO:0000256" key="7">
    <source>
        <dbReference type="ARBA" id="ARBA00022679"/>
    </source>
</evidence>
<evidence type="ECO:0000313" key="17">
    <source>
        <dbReference type="EMBL" id="CAA7048471.1"/>
    </source>
</evidence>
<evidence type="ECO:0000256" key="11">
    <source>
        <dbReference type="ARBA" id="ARBA00023242"/>
    </source>
</evidence>
<dbReference type="Gene3D" id="3.30.200.20">
    <property type="entry name" value="Phosphorylase Kinase, domain 1"/>
    <property type="match status" value="2"/>
</dbReference>
<keyword evidence="18" id="KW-1185">Reference proteome</keyword>
<keyword evidence="7" id="KW-0808">Transferase</keyword>
<sequence length="396" mass="44976">METLSSSSSLSPAINVDLDKIRALKLLGKGATGTVFLVHDSVSDPSASSPFALKLVDKSSASSLRRAKWEIQILRRLSDDPNPNPFLPRLLASFESPEFFAWAIPYCSGGDLNVLRHRQNDGVFSSSVIKFYLAEIICALDHLHSMGIAYRDLKPENILLQESGHVTLTDFDLSCNLNKPTRPEFYLSDPEPESKHIRKRSLRFFQQQKKKTKSARVNPITRRRMSFSGGERSNSFVGTDEYISPEVIRGDGHDFAVDWWALGVLTYEMMYGVTPFKSRSKKETFRSVMMKEPEFAGKPSDLTDLIRRLLVKDPMRRLGYRRGAAEIKEHAFFRGVKWDLLTEVLRPPFIPLRDNGEPTGNVTANGFGVKEYFEKLRTPPLPLPHECSENNRFVEF</sequence>
<accession>A0A6D2K9J6</accession>
<dbReference type="FunFam" id="1.10.510.10:FF:000312">
    <property type="entry name" value="Serine/threonine-protein kinase OXI1"/>
    <property type="match status" value="1"/>
</dbReference>
<dbReference type="Gene3D" id="1.10.510.10">
    <property type="entry name" value="Transferase(Phosphotransferase) domain 1"/>
    <property type="match status" value="2"/>
</dbReference>
<evidence type="ECO:0000256" key="4">
    <source>
        <dbReference type="ARBA" id="ARBA00012513"/>
    </source>
</evidence>
<name>A0A6D2K9J6_9BRAS</name>
<evidence type="ECO:0000256" key="9">
    <source>
        <dbReference type="ARBA" id="ARBA00022777"/>
    </source>
</evidence>
<dbReference type="AlphaFoldDB" id="A0A6D2K9J6"/>
<dbReference type="OrthoDB" id="432483at2759"/>
<organism evidence="17 18">
    <name type="scientific">Microthlaspi erraticum</name>
    <dbReference type="NCBI Taxonomy" id="1685480"/>
    <lineage>
        <taxon>Eukaryota</taxon>
        <taxon>Viridiplantae</taxon>
        <taxon>Streptophyta</taxon>
        <taxon>Embryophyta</taxon>
        <taxon>Tracheophyta</taxon>
        <taxon>Spermatophyta</taxon>
        <taxon>Magnoliopsida</taxon>
        <taxon>eudicotyledons</taxon>
        <taxon>Gunneridae</taxon>
        <taxon>Pentapetalae</taxon>
        <taxon>rosids</taxon>
        <taxon>malvids</taxon>
        <taxon>Brassicales</taxon>
        <taxon>Brassicaceae</taxon>
        <taxon>Coluteocarpeae</taxon>
        <taxon>Microthlaspi</taxon>
    </lineage>
</organism>
<comment type="catalytic activity">
    <reaction evidence="12">
        <text>L-threonyl-[protein] + ATP = O-phospho-L-threonyl-[protein] + ADP + H(+)</text>
        <dbReference type="Rhea" id="RHEA:46608"/>
        <dbReference type="Rhea" id="RHEA-COMP:11060"/>
        <dbReference type="Rhea" id="RHEA-COMP:11605"/>
        <dbReference type="ChEBI" id="CHEBI:15378"/>
        <dbReference type="ChEBI" id="CHEBI:30013"/>
        <dbReference type="ChEBI" id="CHEBI:30616"/>
        <dbReference type="ChEBI" id="CHEBI:61977"/>
        <dbReference type="ChEBI" id="CHEBI:456216"/>
        <dbReference type="EC" id="2.7.11.1"/>
    </reaction>
</comment>
<evidence type="ECO:0000256" key="3">
    <source>
        <dbReference type="ARBA" id="ARBA00009903"/>
    </source>
</evidence>
<dbReference type="EMBL" id="CACVBM020001385">
    <property type="protein sequence ID" value="CAA7048471.1"/>
    <property type="molecule type" value="Genomic_DNA"/>
</dbReference>
<dbReference type="GO" id="GO:0005737">
    <property type="term" value="C:cytoplasm"/>
    <property type="evidence" value="ECO:0007669"/>
    <property type="project" value="UniProtKB-SubCell"/>
</dbReference>
<keyword evidence="6 15" id="KW-0723">Serine/threonine-protein kinase</keyword>
<dbReference type="InterPro" id="IPR017441">
    <property type="entry name" value="Protein_kinase_ATP_BS"/>
</dbReference>
<keyword evidence="9" id="KW-0418">Kinase</keyword>
<dbReference type="FunFam" id="1.10.510.10:FF:000294">
    <property type="entry name" value="Serine/threonine-protein kinase OXI1"/>
    <property type="match status" value="1"/>
</dbReference>
<dbReference type="EC" id="2.7.11.1" evidence="4"/>
<comment type="catalytic activity">
    <reaction evidence="13">
        <text>L-seryl-[protein] + ATP = O-phospho-L-seryl-[protein] + ADP + H(+)</text>
        <dbReference type="Rhea" id="RHEA:17989"/>
        <dbReference type="Rhea" id="RHEA-COMP:9863"/>
        <dbReference type="Rhea" id="RHEA-COMP:11604"/>
        <dbReference type="ChEBI" id="CHEBI:15378"/>
        <dbReference type="ChEBI" id="CHEBI:29999"/>
        <dbReference type="ChEBI" id="CHEBI:30616"/>
        <dbReference type="ChEBI" id="CHEBI:83421"/>
        <dbReference type="ChEBI" id="CHEBI:456216"/>
        <dbReference type="EC" id="2.7.11.1"/>
    </reaction>
</comment>
<evidence type="ECO:0000256" key="6">
    <source>
        <dbReference type="ARBA" id="ARBA00022527"/>
    </source>
</evidence>
<gene>
    <name evidence="17" type="ORF">MERR_LOCUS35706</name>
</gene>
<evidence type="ECO:0000256" key="8">
    <source>
        <dbReference type="ARBA" id="ARBA00022741"/>
    </source>
</evidence>